<dbReference type="Proteomes" id="UP000326565">
    <property type="component" value="Unassembled WGS sequence"/>
</dbReference>
<sequence>MDLPHPELEHTYHPDEVKLDFAGELYPVALETFSNLELSHGQFGTLGFLGLGWPFEEETSCYRDRMGRPRFRIQWPGPRKYPYEICLIDVDSLCPSQLAMCHTPESVDYNALCPSFKENDPKEIAGDPAFHGFRVVLQSIEDRVPFEVHKDDAVTGSTTGILSRVRRMKTNYGQRPEGIQDEEENLDVTDTYELIIHWKSAEEPFALGGDSGSLVYAREKNKIAPPGIHY</sequence>
<keyword evidence="2" id="KW-1185">Reference proteome</keyword>
<organism evidence="1 2">
    <name type="scientific">Aspergillus leporis</name>
    <dbReference type="NCBI Taxonomy" id="41062"/>
    <lineage>
        <taxon>Eukaryota</taxon>
        <taxon>Fungi</taxon>
        <taxon>Dikarya</taxon>
        <taxon>Ascomycota</taxon>
        <taxon>Pezizomycotina</taxon>
        <taxon>Eurotiomycetes</taxon>
        <taxon>Eurotiomycetidae</taxon>
        <taxon>Eurotiales</taxon>
        <taxon>Aspergillaceae</taxon>
        <taxon>Aspergillus</taxon>
        <taxon>Aspergillus subgen. Circumdati</taxon>
    </lineage>
</organism>
<dbReference type="OrthoDB" id="4538301at2759"/>
<accession>A0A5N5WZZ4</accession>
<gene>
    <name evidence="1" type="ORF">BDV29DRAFT_157763</name>
</gene>
<protein>
    <submittedName>
        <fullName evidence="1">Uncharacterized protein</fullName>
    </submittedName>
</protein>
<dbReference type="EMBL" id="ML732230">
    <property type="protein sequence ID" value="KAB8073275.1"/>
    <property type="molecule type" value="Genomic_DNA"/>
</dbReference>
<dbReference type="AlphaFoldDB" id="A0A5N5WZZ4"/>
<proteinExistence type="predicted"/>
<name>A0A5N5WZZ4_9EURO</name>
<reference evidence="1 2" key="1">
    <citation type="submission" date="2019-04" db="EMBL/GenBank/DDBJ databases">
        <title>Friends and foes A comparative genomics study of 23 Aspergillus species from section Flavi.</title>
        <authorList>
            <consortium name="DOE Joint Genome Institute"/>
            <person name="Kjaerbolling I."/>
            <person name="Vesth T."/>
            <person name="Frisvad J.C."/>
            <person name="Nybo J.L."/>
            <person name="Theobald S."/>
            <person name="Kildgaard S."/>
            <person name="Isbrandt T."/>
            <person name="Kuo A."/>
            <person name="Sato A."/>
            <person name="Lyhne E.K."/>
            <person name="Kogle M.E."/>
            <person name="Wiebenga A."/>
            <person name="Kun R.S."/>
            <person name="Lubbers R.J."/>
            <person name="Makela M.R."/>
            <person name="Barry K."/>
            <person name="Chovatia M."/>
            <person name="Clum A."/>
            <person name="Daum C."/>
            <person name="Haridas S."/>
            <person name="He G."/>
            <person name="LaButti K."/>
            <person name="Lipzen A."/>
            <person name="Mondo S."/>
            <person name="Riley R."/>
            <person name="Salamov A."/>
            <person name="Simmons B.A."/>
            <person name="Magnuson J.K."/>
            <person name="Henrissat B."/>
            <person name="Mortensen U.H."/>
            <person name="Larsen T.O."/>
            <person name="Devries R.P."/>
            <person name="Grigoriev I.V."/>
            <person name="Machida M."/>
            <person name="Baker S.E."/>
            <person name="Andersen M.R."/>
        </authorList>
    </citation>
    <scope>NUCLEOTIDE SEQUENCE [LARGE SCALE GENOMIC DNA]</scope>
    <source>
        <strain evidence="1 2">CBS 151.66</strain>
    </source>
</reference>
<evidence type="ECO:0000313" key="1">
    <source>
        <dbReference type="EMBL" id="KAB8073275.1"/>
    </source>
</evidence>
<evidence type="ECO:0000313" key="2">
    <source>
        <dbReference type="Proteomes" id="UP000326565"/>
    </source>
</evidence>